<organism evidence="1 2">
    <name type="scientific">Trifolium medium</name>
    <dbReference type="NCBI Taxonomy" id="97028"/>
    <lineage>
        <taxon>Eukaryota</taxon>
        <taxon>Viridiplantae</taxon>
        <taxon>Streptophyta</taxon>
        <taxon>Embryophyta</taxon>
        <taxon>Tracheophyta</taxon>
        <taxon>Spermatophyta</taxon>
        <taxon>Magnoliopsida</taxon>
        <taxon>eudicotyledons</taxon>
        <taxon>Gunneridae</taxon>
        <taxon>Pentapetalae</taxon>
        <taxon>rosids</taxon>
        <taxon>fabids</taxon>
        <taxon>Fabales</taxon>
        <taxon>Fabaceae</taxon>
        <taxon>Papilionoideae</taxon>
        <taxon>50 kb inversion clade</taxon>
        <taxon>NPAAA clade</taxon>
        <taxon>Hologalegina</taxon>
        <taxon>IRL clade</taxon>
        <taxon>Trifolieae</taxon>
        <taxon>Trifolium</taxon>
    </lineage>
</organism>
<sequence length="104" mass="11551">MGTNWTLAGKEVPIIGSDSVRWTDLSVSSSSNITVDGDSTITDDRASFSVIGDPPTYLIWRIHKAQPQTLELLELTASKEFPRVGLRFTFPNALYPFAFICKNE</sequence>
<name>A0A392QLF0_9FABA</name>
<dbReference type="PANTHER" id="PTHR21286">
    <property type="entry name" value="NUCLEAR PORE COMPLEX PROTEIN NUP160"/>
    <property type="match status" value="1"/>
</dbReference>
<reference evidence="1 2" key="1">
    <citation type="journal article" date="2018" name="Front. Plant Sci.">
        <title>Red Clover (Trifolium pratense) and Zigzag Clover (T. medium) - A Picture of Genomic Similarities and Differences.</title>
        <authorList>
            <person name="Dluhosova J."/>
            <person name="Istvanek J."/>
            <person name="Nedelnik J."/>
            <person name="Repkova J."/>
        </authorList>
    </citation>
    <scope>NUCLEOTIDE SEQUENCE [LARGE SCALE GENOMIC DNA]</scope>
    <source>
        <strain evidence="2">cv. 10/8</strain>
        <tissue evidence="1">Leaf</tissue>
    </source>
</reference>
<keyword evidence="2" id="KW-1185">Reference proteome</keyword>
<evidence type="ECO:0000313" key="1">
    <source>
        <dbReference type="EMBL" id="MCI24366.1"/>
    </source>
</evidence>
<protein>
    <submittedName>
        <fullName evidence="1">Suppressor of auxin resistance 1 protein</fullName>
    </submittedName>
</protein>
<dbReference type="GO" id="GO:0017056">
    <property type="term" value="F:structural constituent of nuclear pore"/>
    <property type="evidence" value="ECO:0007669"/>
    <property type="project" value="TreeGrafter"/>
</dbReference>
<comment type="caution">
    <text evidence="1">The sequence shown here is derived from an EMBL/GenBank/DDBJ whole genome shotgun (WGS) entry which is preliminary data.</text>
</comment>
<dbReference type="PANTHER" id="PTHR21286:SF0">
    <property type="entry name" value="NUCLEAR PORE COMPLEX PROTEIN NUP160"/>
    <property type="match status" value="1"/>
</dbReference>
<dbReference type="Proteomes" id="UP000265520">
    <property type="component" value="Unassembled WGS sequence"/>
</dbReference>
<dbReference type="InterPro" id="IPR021717">
    <property type="entry name" value="Nucleoporin_Nup160"/>
</dbReference>
<dbReference type="GO" id="GO:0005643">
    <property type="term" value="C:nuclear pore"/>
    <property type="evidence" value="ECO:0007669"/>
    <property type="project" value="UniProtKB-ARBA"/>
</dbReference>
<dbReference type="AlphaFoldDB" id="A0A392QLF0"/>
<evidence type="ECO:0000313" key="2">
    <source>
        <dbReference type="Proteomes" id="UP000265520"/>
    </source>
</evidence>
<dbReference type="EMBL" id="LXQA010141035">
    <property type="protein sequence ID" value="MCI24366.1"/>
    <property type="molecule type" value="Genomic_DNA"/>
</dbReference>
<proteinExistence type="predicted"/>
<accession>A0A392QLF0</accession>